<evidence type="ECO:0000256" key="2">
    <source>
        <dbReference type="ARBA" id="ARBA00004613"/>
    </source>
</evidence>
<dbReference type="InterPro" id="IPR011001">
    <property type="entry name" value="Saposin-like"/>
</dbReference>
<sequence>MYFPPILGAPVHEPAEFLSSLDTGSKNVITCSLCSTLVSEIYQYLENNTVTDEQIVDYVVNICTKLNVYSNPDQVCGGMTSIALPTVRYIYSTGVVNPGNICGMFLQGERCELSNPEELEWVLDINSENKPSVSQPNQPPPGSPTMKVLHLADIHWDPEYLAGSNAECGDPLCCRATSGDVVNATAAAGYWGDYRDCDLPWYLVENAISQMAALHQDVAYILWTGDLVPHDGWATSKEDNIMIIDQLMTLVDRYFPGIPVYPTLGNHESHPAHTFAPPEITDVELNTAWLYNEADRQWARWLPAEVSSTIRYGGFYTALVQPGLRIVSMNMNYCYIYNYWTFYKSQDPASSLIWLIQILEQSELIGEKVHIISHIPPGTYDCWTIFSREFAKIINRFESTVAAQFYGHEHTDQYKIFYDAVDVSRPTNVAFIAPSLTTFSNLNPGYRTYTIDGQRPNSTWAVLDFNTYIMNLTDANLKGSEVDPIWFELYQAKEEYGLADLTPQSMDELFQRMLTDDLLFQLYFNGYSHCMMRWFTLIFIALVGGTFKVLEGAPAPETVQLSSSIEKEDKNIFTCNLCESFVNDIYDLLRNGTVTDEEIVDYIVNICIRLDIFANPDQVCGGMARIALPTIKYIDGTDVVNIGNVCGMLLQDQNCKFSDVQQLEWTIDLNAETKPPVNQPSQPPSDSPTIKVLHLADIHWDPEYLAGSNAECGDPLCCRATSGDVVNATAAAGYWGDYRTCDLPWYLVENAVSQMAALHPDVSYIIWTGDLTPHDVWSTAKDENLMIIDRLMTLVQQYFPSVPVYPTLGNHESHPVNTFAPPEITDVELNTAWLYDEADRQWARWLPAEVSSTIRYGGFYTALVQPGLRIVSMNMNYCYTLNYWTYFKSQDPASSLLWLSQILEEAELNGEKVHILSHIPPGNGDCWTIFSREFARIINRFESTVAAQFYGHTHKDEYKIFYDTVDVTRPVNVAFIAPSLTTYSKLNPGYRTYTVDGPRPNSTWAVLDFNTYVMNLTDANLKGSEVDPIWFELYQAKEEYGLADLTPQSMDELFQRMLTDDLLFQLYFKNYHKNADQVVAEGCTDRCRSNMLCRIVTTDIADQSKCDQIRHQIFSHPEF</sequence>
<accession>A0A8J2WTJ2</accession>
<dbReference type="GO" id="GO:0016798">
    <property type="term" value="F:hydrolase activity, acting on glycosyl bonds"/>
    <property type="evidence" value="ECO:0007669"/>
    <property type="project" value="UniProtKB-KW"/>
</dbReference>
<dbReference type="GO" id="GO:0005764">
    <property type="term" value="C:lysosome"/>
    <property type="evidence" value="ECO:0007669"/>
    <property type="project" value="TreeGrafter"/>
</dbReference>
<dbReference type="SUPFAM" id="SSF47862">
    <property type="entry name" value="Saposin"/>
    <property type="match status" value="2"/>
</dbReference>
<dbReference type="PANTHER" id="PTHR10340:SF29">
    <property type="entry name" value="SPHINGOMYELIN PHOSPHODIESTERASE"/>
    <property type="match status" value="1"/>
</dbReference>
<dbReference type="InterPro" id="IPR008139">
    <property type="entry name" value="SaposinB_dom"/>
</dbReference>
<comment type="cofactor">
    <cofactor evidence="1">
        <name>Zn(2+)</name>
        <dbReference type="ChEBI" id="CHEBI:29105"/>
    </cofactor>
</comment>
<dbReference type="FunFam" id="3.60.21.10:FF:000077">
    <property type="entry name" value="Sphingomyelin phosphodiesterase"/>
    <property type="match status" value="2"/>
</dbReference>
<dbReference type="PANTHER" id="PTHR10340">
    <property type="entry name" value="SPHINGOMYELIN PHOSPHODIESTERASE"/>
    <property type="match status" value="1"/>
</dbReference>
<dbReference type="GO" id="GO:0016020">
    <property type="term" value="C:membrane"/>
    <property type="evidence" value="ECO:0007669"/>
    <property type="project" value="GOC"/>
</dbReference>
<comment type="catalytic activity">
    <reaction evidence="12">
        <text>a sphingomyelin + H2O = phosphocholine + an N-acylsphing-4-enine + H(+)</text>
        <dbReference type="Rhea" id="RHEA:19253"/>
        <dbReference type="ChEBI" id="CHEBI:15377"/>
        <dbReference type="ChEBI" id="CHEBI:15378"/>
        <dbReference type="ChEBI" id="CHEBI:17636"/>
        <dbReference type="ChEBI" id="CHEBI:52639"/>
        <dbReference type="ChEBI" id="CHEBI:295975"/>
        <dbReference type="EC" id="3.1.4.12"/>
    </reaction>
    <physiologicalReaction direction="left-to-right" evidence="12">
        <dbReference type="Rhea" id="RHEA:19254"/>
    </physiologicalReaction>
</comment>
<dbReference type="EMBL" id="CAKKLH010000308">
    <property type="protein sequence ID" value="CAH0110912.1"/>
    <property type="molecule type" value="Genomic_DNA"/>
</dbReference>
<evidence type="ECO:0000256" key="11">
    <source>
        <dbReference type="ARBA" id="ARBA00023295"/>
    </source>
</evidence>
<keyword evidence="10" id="KW-0325">Glycoprotein</keyword>
<dbReference type="InterPro" id="IPR029052">
    <property type="entry name" value="Metallo-depent_PP-like"/>
</dbReference>
<evidence type="ECO:0000259" key="13">
    <source>
        <dbReference type="PROSITE" id="PS50015"/>
    </source>
</evidence>
<dbReference type="Gene3D" id="1.10.225.10">
    <property type="entry name" value="Saposin-like"/>
    <property type="match status" value="1"/>
</dbReference>
<comment type="similarity">
    <text evidence="3">Belongs to the acid sphingomyelinase family.</text>
</comment>
<name>A0A8J2WTJ2_9CRUS</name>
<dbReference type="CDD" id="cd00842">
    <property type="entry name" value="MPP_ASMase"/>
    <property type="match status" value="2"/>
</dbReference>
<dbReference type="InterPro" id="IPR007856">
    <property type="entry name" value="SapB_1"/>
</dbReference>
<evidence type="ECO:0000256" key="8">
    <source>
        <dbReference type="ARBA" id="ARBA00022833"/>
    </source>
</evidence>
<comment type="subcellular location">
    <subcellularLocation>
        <location evidence="2">Secreted</location>
    </subcellularLocation>
</comment>
<evidence type="ECO:0000256" key="5">
    <source>
        <dbReference type="ARBA" id="ARBA00022723"/>
    </source>
</evidence>
<dbReference type="SMART" id="SM00741">
    <property type="entry name" value="SapB"/>
    <property type="match status" value="2"/>
</dbReference>
<keyword evidence="6" id="KW-0732">Signal</keyword>
<dbReference type="Gene3D" id="3.60.21.10">
    <property type="match status" value="2"/>
</dbReference>
<organism evidence="14 15">
    <name type="scientific">Daphnia galeata</name>
    <dbReference type="NCBI Taxonomy" id="27404"/>
    <lineage>
        <taxon>Eukaryota</taxon>
        <taxon>Metazoa</taxon>
        <taxon>Ecdysozoa</taxon>
        <taxon>Arthropoda</taxon>
        <taxon>Crustacea</taxon>
        <taxon>Branchiopoda</taxon>
        <taxon>Diplostraca</taxon>
        <taxon>Cladocera</taxon>
        <taxon>Anomopoda</taxon>
        <taxon>Daphniidae</taxon>
        <taxon>Daphnia</taxon>
    </lineage>
</organism>
<keyword evidence="8" id="KW-0862">Zinc</keyword>
<evidence type="ECO:0000256" key="1">
    <source>
        <dbReference type="ARBA" id="ARBA00001947"/>
    </source>
</evidence>
<dbReference type="AlphaFoldDB" id="A0A8J2WTJ2"/>
<dbReference type="GO" id="GO:0046872">
    <property type="term" value="F:metal ion binding"/>
    <property type="evidence" value="ECO:0007669"/>
    <property type="project" value="UniProtKB-KW"/>
</dbReference>
<dbReference type="SUPFAM" id="SSF56300">
    <property type="entry name" value="Metallo-dependent phosphatases"/>
    <property type="match status" value="2"/>
</dbReference>
<evidence type="ECO:0000256" key="3">
    <source>
        <dbReference type="ARBA" id="ARBA00008234"/>
    </source>
</evidence>
<keyword evidence="9" id="KW-1015">Disulfide bond</keyword>
<evidence type="ECO:0000256" key="6">
    <source>
        <dbReference type="ARBA" id="ARBA00022729"/>
    </source>
</evidence>
<keyword evidence="5" id="KW-0479">Metal-binding</keyword>
<dbReference type="InterPro" id="IPR004843">
    <property type="entry name" value="Calcineurin-like_PHP"/>
</dbReference>
<dbReference type="OrthoDB" id="282973at2759"/>
<dbReference type="GO" id="GO:0006685">
    <property type="term" value="P:sphingomyelin catabolic process"/>
    <property type="evidence" value="ECO:0007669"/>
    <property type="project" value="TreeGrafter"/>
</dbReference>
<evidence type="ECO:0000256" key="7">
    <source>
        <dbReference type="ARBA" id="ARBA00022801"/>
    </source>
</evidence>
<dbReference type="GO" id="GO:0005615">
    <property type="term" value="C:extracellular space"/>
    <property type="evidence" value="ECO:0007669"/>
    <property type="project" value="TreeGrafter"/>
</dbReference>
<feature type="domain" description="Saposin B-type" evidence="13">
    <location>
        <begin position="571"/>
        <end position="659"/>
    </location>
</feature>
<keyword evidence="15" id="KW-1185">Reference proteome</keyword>
<evidence type="ECO:0000256" key="10">
    <source>
        <dbReference type="ARBA" id="ARBA00023180"/>
    </source>
</evidence>
<keyword evidence="11" id="KW-0326">Glycosidase</keyword>
<dbReference type="Pfam" id="PF00149">
    <property type="entry name" value="Metallophos"/>
    <property type="match status" value="2"/>
</dbReference>
<keyword evidence="4" id="KW-0964">Secreted</keyword>
<dbReference type="InterPro" id="IPR045473">
    <property type="entry name" value="ASM_C"/>
</dbReference>
<evidence type="ECO:0000256" key="9">
    <source>
        <dbReference type="ARBA" id="ARBA00023157"/>
    </source>
</evidence>
<dbReference type="Pfam" id="PF05184">
    <property type="entry name" value="SapB_1"/>
    <property type="match status" value="1"/>
</dbReference>
<reference evidence="14" key="1">
    <citation type="submission" date="2021-11" db="EMBL/GenBank/DDBJ databases">
        <authorList>
            <person name="Schell T."/>
        </authorList>
    </citation>
    <scope>NUCLEOTIDE SEQUENCE</scope>
    <source>
        <strain evidence="14">M5</strain>
    </source>
</reference>
<dbReference type="InterPro" id="IPR041805">
    <property type="entry name" value="ASMase/PPN1_MPP"/>
</dbReference>
<dbReference type="Proteomes" id="UP000789390">
    <property type="component" value="Unassembled WGS sequence"/>
</dbReference>
<evidence type="ECO:0000313" key="14">
    <source>
        <dbReference type="EMBL" id="CAH0110912.1"/>
    </source>
</evidence>
<dbReference type="GO" id="GO:0046513">
    <property type="term" value="P:ceramide biosynthetic process"/>
    <property type="evidence" value="ECO:0007669"/>
    <property type="project" value="UniProtKB-ARBA"/>
</dbReference>
<protein>
    <recommendedName>
        <fullName evidence="13">Saposin B-type domain-containing protein</fullName>
    </recommendedName>
</protein>
<proteinExistence type="inferred from homology"/>
<evidence type="ECO:0000256" key="12">
    <source>
        <dbReference type="ARBA" id="ARBA00047268"/>
    </source>
</evidence>
<gene>
    <name evidence="14" type="ORF">DGAL_LOCUS14520</name>
</gene>
<dbReference type="Pfam" id="PF19272">
    <property type="entry name" value="ASMase_C"/>
    <property type="match status" value="2"/>
</dbReference>
<comment type="caution">
    <text evidence="14">The sequence shown here is derived from an EMBL/GenBank/DDBJ whole genome shotgun (WGS) entry which is preliminary data.</text>
</comment>
<keyword evidence="7" id="KW-0378">Hydrolase</keyword>
<evidence type="ECO:0000313" key="15">
    <source>
        <dbReference type="Proteomes" id="UP000789390"/>
    </source>
</evidence>
<feature type="domain" description="Saposin B-type" evidence="13">
    <location>
        <begin position="27"/>
        <end position="115"/>
    </location>
</feature>
<dbReference type="PROSITE" id="PS50015">
    <property type="entry name" value="SAP_B"/>
    <property type="match status" value="2"/>
</dbReference>
<dbReference type="GO" id="GO:0061750">
    <property type="term" value="F:acid sphingomyelin phosphodiesterase activity"/>
    <property type="evidence" value="ECO:0007669"/>
    <property type="project" value="TreeGrafter"/>
</dbReference>
<evidence type="ECO:0000256" key="4">
    <source>
        <dbReference type="ARBA" id="ARBA00022525"/>
    </source>
</evidence>